<evidence type="ECO:0000313" key="2">
    <source>
        <dbReference type="EMBL" id="MCM1990574.1"/>
    </source>
</evidence>
<dbReference type="EMBL" id="JAGSOJ010000002">
    <property type="protein sequence ID" value="MCM1990574.1"/>
    <property type="molecule type" value="Genomic_DNA"/>
</dbReference>
<dbReference type="SUPFAM" id="SSF55729">
    <property type="entry name" value="Acyl-CoA N-acyltransferases (Nat)"/>
    <property type="match status" value="1"/>
</dbReference>
<comment type="caution">
    <text evidence="2">The sequence shown here is derived from an EMBL/GenBank/DDBJ whole genome shotgun (WGS) entry which is preliminary data.</text>
</comment>
<dbReference type="PROSITE" id="PS51186">
    <property type="entry name" value="GNAT"/>
    <property type="match status" value="1"/>
</dbReference>
<dbReference type="GO" id="GO:0016747">
    <property type="term" value="F:acyltransferase activity, transferring groups other than amino-acyl groups"/>
    <property type="evidence" value="ECO:0007669"/>
    <property type="project" value="InterPro"/>
</dbReference>
<evidence type="ECO:0000313" key="3">
    <source>
        <dbReference type="Proteomes" id="UP001056429"/>
    </source>
</evidence>
<evidence type="ECO:0000259" key="1">
    <source>
        <dbReference type="PROSITE" id="PS51186"/>
    </source>
</evidence>
<protein>
    <submittedName>
        <fullName evidence="2">GNAT family N-acetyltransferase</fullName>
    </submittedName>
</protein>
<dbReference type="Proteomes" id="UP001056429">
    <property type="component" value="Unassembled WGS sequence"/>
</dbReference>
<dbReference type="InterPro" id="IPR016181">
    <property type="entry name" value="Acyl_CoA_acyltransferase"/>
</dbReference>
<dbReference type="InterPro" id="IPR000182">
    <property type="entry name" value="GNAT_dom"/>
</dbReference>
<gene>
    <name evidence="2" type="ORF">KDK92_12650</name>
</gene>
<dbReference type="AlphaFoldDB" id="A0A9J6P307"/>
<reference evidence="2" key="1">
    <citation type="journal article" date="2021" name="mSystems">
        <title>Bacteria and Archaea Synergistically Convert Glycine Betaine to Biogenic Methane in the Formosa Cold Seep of the South China Sea.</title>
        <authorList>
            <person name="Li L."/>
            <person name="Zhang W."/>
            <person name="Zhang S."/>
            <person name="Song L."/>
            <person name="Sun Q."/>
            <person name="Zhang H."/>
            <person name="Xiang H."/>
            <person name="Dong X."/>
        </authorList>
    </citation>
    <scope>NUCLEOTIDE SEQUENCE</scope>
    <source>
        <strain evidence="2">ZWT</strain>
    </source>
</reference>
<dbReference type="RefSeq" id="WP_250859627.1">
    <property type="nucleotide sequence ID" value="NZ_JAGSOJ010000002.1"/>
</dbReference>
<dbReference type="Pfam" id="PF00583">
    <property type="entry name" value="Acetyltransf_1"/>
    <property type="match status" value="1"/>
</dbReference>
<sequence>MYNLNKVDAKNLTDKEIESLYIFDQNNNNKYNFLNIYDNLDKFKNQFLSNFYNDDKELFLLKKDTSICGIICFTKTIDFNEKPENQLKILINENMNEDLISTINSFIKSKLNEHGEILLQTYNDELTELINKYNYKTKFKSNCYTLDRGDINVDMLTTWIHRFETKNKDLKMKYTTLISEEYIQQYCDLFTETMKDMPDNNEDAYESPIITQEKQRKINNNFRNNNMTHNCYMVFNSENQMIAKSNLRVTNTDARFPYQFMVGVKREYRNRGIGKWLYACMYKRLYENVQFEKVLVKHHPDNISAIKVSQSVGYKFKFSETHYLLTKDYK</sequence>
<accession>A0A9J6P307</accession>
<dbReference type="Gene3D" id="3.40.630.30">
    <property type="match status" value="1"/>
</dbReference>
<name>A0A9J6P307_9CLOT</name>
<feature type="domain" description="N-acetyltransferase" evidence="1">
    <location>
        <begin position="184"/>
        <end position="330"/>
    </location>
</feature>
<keyword evidence="3" id="KW-1185">Reference proteome</keyword>
<reference evidence="2" key="2">
    <citation type="submission" date="2021-04" db="EMBL/GenBank/DDBJ databases">
        <authorList>
            <person name="Dong X."/>
        </authorList>
    </citation>
    <scope>NUCLEOTIDE SEQUENCE</scope>
    <source>
        <strain evidence="2">ZWT</strain>
    </source>
</reference>
<organism evidence="2 3">
    <name type="scientific">Oceanirhabdus seepicola</name>
    <dbReference type="NCBI Taxonomy" id="2828781"/>
    <lineage>
        <taxon>Bacteria</taxon>
        <taxon>Bacillati</taxon>
        <taxon>Bacillota</taxon>
        <taxon>Clostridia</taxon>
        <taxon>Eubacteriales</taxon>
        <taxon>Clostridiaceae</taxon>
        <taxon>Oceanirhabdus</taxon>
    </lineage>
</organism>
<proteinExistence type="predicted"/>